<accession>A0A497E137</accession>
<comment type="caution">
    <text evidence="1">The sequence shown here is derived from an EMBL/GenBank/DDBJ whole genome shotgun (WGS) entry which is preliminary data.</text>
</comment>
<protein>
    <submittedName>
        <fullName evidence="1">Uncharacterized protein</fullName>
    </submittedName>
</protein>
<feature type="non-terminal residue" evidence="1">
    <location>
        <position position="1"/>
    </location>
</feature>
<dbReference type="Proteomes" id="UP000279422">
    <property type="component" value="Unassembled WGS sequence"/>
</dbReference>
<gene>
    <name evidence="1" type="ORF">DRJ00_09060</name>
</gene>
<evidence type="ECO:0000313" key="2">
    <source>
        <dbReference type="Proteomes" id="UP000279422"/>
    </source>
</evidence>
<reference evidence="1 2" key="1">
    <citation type="submission" date="2018-06" db="EMBL/GenBank/DDBJ databases">
        <title>Extensive metabolic versatility and redundancy in microbially diverse, dynamic hydrothermal sediments.</title>
        <authorList>
            <person name="Dombrowski N."/>
            <person name="Teske A."/>
            <person name="Baker B.J."/>
        </authorList>
    </citation>
    <scope>NUCLEOTIDE SEQUENCE [LARGE SCALE GENOMIC DNA]</scope>
    <source>
        <strain evidence="1">B47_G16</strain>
    </source>
</reference>
<sequence>ILEMRVSKLKGFGSLKGARFFSSLFEVWYNHLRPSQRFNGRPPVPLTEDYPASPVLGWKLLIEKALSG</sequence>
<evidence type="ECO:0000313" key="1">
    <source>
        <dbReference type="EMBL" id="RLE06859.1"/>
    </source>
</evidence>
<name>A0A497E137_UNCAE</name>
<dbReference type="EMBL" id="QMPZ01000218">
    <property type="protein sequence ID" value="RLE06859.1"/>
    <property type="molecule type" value="Genomic_DNA"/>
</dbReference>
<dbReference type="AlphaFoldDB" id="A0A497E137"/>
<proteinExistence type="predicted"/>
<organism evidence="1 2">
    <name type="scientific">Aerophobetes bacterium</name>
    <dbReference type="NCBI Taxonomy" id="2030807"/>
    <lineage>
        <taxon>Bacteria</taxon>
        <taxon>Candidatus Aerophobota</taxon>
    </lineage>
</organism>